<organism evidence="1 2">
    <name type="scientific">Lentzea albidocapillata</name>
    <dbReference type="NCBI Taxonomy" id="40571"/>
    <lineage>
        <taxon>Bacteria</taxon>
        <taxon>Bacillati</taxon>
        <taxon>Actinomycetota</taxon>
        <taxon>Actinomycetes</taxon>
        <taxon>Pseudonocardiales</taxon>
        <taxon>Pseudonocardiaceae</taxon>
        <taxon>Lentzea</taxon>
    </lineage>
</organism>
<dbReference type="EMBL" id="FWYC01000005">
    <property type="protein sequence ID" value="SMC85563.1"/>
    <property type="molecule type" value="Genomic_DNA"/>
</dbReference>
<dbReference type="AlphaFoldDB" id="A0A1W2CK26"/>
<proteinExistence type="predicted"/>
<dbReference type="Pfam" id="PF18928">
    <property type="entry name" value="DUF5677"/>
    <property type="match status" value="1"/>
</dbReference>
<dbReference type="RefSeq" id="WP_144065263.1">
    <property type="nucleotide sequence ID" value="NZ_FWYC01000005.1"/>
</dbReference>
<dbReference type="InterPro" id="IPR043733">
    <property type="entry name" value="DUF5677"/>
</dbReference>
<dbReference type="Proteomes" id="UP000192840">
    <property type="component" value="Unassembled WGS sequence"/>
</dbReference>
<gene>
    <name evidence="1" type="ORF">SAMN05660733_02124</name>
</gene>
<sequence length="269" mass="30398">MSSVADLPGTEWERILKLLLDRWEENDQGFSGRKGVSTPQALGTFALAAHTHRLARSVLALRDLEMYLESVPLTREAFQFALTAQWIAQYQPAVSGFINESSRQHNATIKTILETGWKGAADSEDSRQLGTPARGKSFTDQSARNFSQLCDDLQPGGTEAYAIYRIMSSYTHPGYRVVDQYIKDDPLLGFTYPTNFNKEDSLPWLHVTCISVVWAARAVDMLDREHPNRAELRTFAKTLGVRPELQLSAAFKQREQAARRAKWKPPRQP</sequence>
<dbReference type="OrthoDB" id="5181220at2"/>
<evidence type="ECO:0000313" key="1">
    <source>
        <dbReference type="EMBL" id="SMC85563.1"/>
    </source>
</evidence>
<accession>A0A1W2CK26</accession>
<keyword evidence="2" id="KW-1185">Reference proteome</keyword>
<reference evidence="2" key="1">
    <citation type="submission" date="2017-04" db="EMBL/GenBank/DDBJ databases">
        <authorList>
            <person name="Varghese N."/>
            <person name="Submissions S."/>
        </authorList>
    </citation>
    <scope>NUCLEOTIDE SEQUENCE [LARGE SCALE GENOMIC DNA]</scope>
    <source>
        <strain evidence="2">DSM 44073</strain>
    </source>
</reference>
<evidence type="ECO:0000313" key="2">
    <source>
        <dbReference type="Proteomes" id="UP000192840"/>
    </source>
</evidence>
<name>A0A1W2CK26_9PSEU</name>
<protein>
    <submittedName>
        <fullName evidence="1">Uncharacterized protein</fullName>
    </submittedName>
</protein>